<feature type="domain" description="DUF676" evidence="4">
    <location>
        <begin position="12"/>
        <end position="211"/>
    </location>
</feature>
<dbReference type="AlphaFoldDB" id="A0A9W9IWM7"/>
<keyword evidence="6" id="KW-1185">Reference proteome</keyword>
<dbReference type="GO" id="GO:0005811">
    <property type="term" value="C:lipid droplet"/>
    <property type="evidence" value="ECO:0007669"/>
    <property type="project" value="TreeGrafter"/>
</dbReference>
<evidence type="ECO:0000259" key="4">
    <source>
        <dbReference type="Pfam" id="PF05057"/>
    </source>
</evidence>
<evidence type="ECO:0000256" key="2">
    <source>
        <dbReference type="ARBA" id="ARBA00022963"/>
    </source>
</evidence>
<dbReference type="GO" id="GO:0017000">
    <property type="term" value="P:antibiotic biosynthetic process"/>
    <property type="evidence" value="ECO:0007669"/>
    <property type="project" value="UniProtKB-ARBA"/>
</dbReference>
<keyword evidence="3" id="KW-1133">Transmembrane helix</keyword>
<keyword evidence="2" id="KW-0442">Lipid degradation</keyword>
<dbReference type="FunFam" id="3.40.50.1820:FF:000223">
    <property type="entry name" value="Lipase/serine esterase"/>
    <property type="match status" value="1"/>
</dbReference>
<sequence>MGSTSETTPDTSKADHLCVLVHGLWGNPSHLDYIASALRDRYGSDLYIFCPKANSGNYTYDGIELGGERLVHEVEEMLESLAEKGQKIKKISMIGYSLGGLLARYAIGLLNARGWLDKLEPMNFTTFATPHVGVRAPLKGYKDQIFNVLGPKTISASGRQMWLLDSFRDTGRPLLGVLADPGSIFITGLKKFRRRSVYANIVNDRLVLFFTSGLSKGDPFRDLEDVNINYVKGYEDVIIDPDLHVLSPVERKPGPAAARFWKKLKSVTTWIPLSLLLVVLVPLVSTLFLINAGIQTCRSSRRIRMHEFGENGERFGRYRVPVLIQEAQHAMEQAFENVSAIQEPAYLSNSDTDVSDAMPEKSARSSVLESVENDADVESASARFSSTTEVSTHFPKLALTDEQFGIIDSLNAVGIRKYPVHIQKHRHSHAAIIVRTEKDGFREGKIVMKHWLDNEFTL</sequence>
<evidence type="ECO:0000256" key="1">
    <source>
        <dbReference type="ARBA" id="ARBA00007920"/>
    </source>
</evidence>
<reference evidence="5" key="1">
    <citation type="submission" date="2022-11" db="EMBL/GenBank/DDBJ databases">
        <authorList>
            <person name="Petersen C."/>
        </authorList>
    </citation>
    <scope>NUCLEOTIDE SEQUENCE</scope>
    <source>
        <strain evidence="5">IBT 16849</strain>
    </source>
</reference>
<dbReference type="PANTHER" id="PTHR12482:SF65">
    <property type="entry name" value="ESTERASE, PUTATIVE (AFU_ORTHOLOGUE AFUA_3G12320)-RELATED"/>
    <property type="match status" value="1"/>
</dbReference>
<proteinExistence type="inferred from homology"/>
<dbReference type="Gene3D" id="3.40.50.1820">
    <property type="entry name" value="alpha/beta hydrolase"/>
    <property type="match status" value="1"/>
</dbReference>
<keyword evidence="3" id="KW-0472">Membrane</keyword>
<dbReference type="InterPro" id="IPR029058">
    <property type="entry name" value="AB_hydrolase_fold"/>
</dbReference>
<gene>
    <name evidence="5" type="ORF">N7472_010117</name>
</gene>
<comment type="similarity">
    <text evidence="1">Belongs to the putative lipase ROG1 family.</text>
</comment>
<keyword evidence="3" id="KW-0812">Transmembrane</keyword>
<organism evidence="5 6">
    <name type="scientific">Penicillium cf. griseofulvum</name>
    <dbReference type="NCBI Taxonomy" id="2972120"/>
    <lineage>
        <taxon>Eukaryota</taxon>
        <taxon>Fungi</taxon>
        <taxon>Dikarya</taxon>
        <taxon>Ascomycota</taxon>
        <taxon>Pezizomycotina</taxon>
        <taxon>Eurotiomycetes</taxon>
        <taxon>Eurotiomycetidae</taxon>
        <taxon>Eurotiales</taxon>
        <taxon>Aspergillaceae</taxon>
        <taxon>Penicillium</taxon>
    </lineage>
</organism>
<dbReference type="Proteomes" id="UP001150879">
    <property type="component" value="Unassembled WGS sequence"/>
</dbReference>
<dbReference type="Pfam" id="PF05057">
    <property type="entry name" value="DUF676"/>
    <property type="match status" value="1"/>
</dbReference>
<comment type="caution">
    <text evidence="5">The sequence shown here is derived from an EMBL/GenBank/DDBJ whole genome shotgun (WGS) entry which is preliminary data.</text>
</comment>
<name>A0A9W9IWM7_9EURO</name>
<dbReference type="GO" id="GO:0004622">
    <property type="term" value="F:phosphatidylcholine lysophospholipase activity"/>
    <property type="evidence" value="ECO:0007669"/>
    <property type="project" value="TreeGrafter"/>
</dbReference>
<feature type="transmembrane region" description="Helical" evidence="3">
    <location>
        <begin position="270"/>
        <end position="294"/>
    </location>
</feature>
<protein>
    <recommendedName>
        <fullName evidence="4">DUF676 domain-containing protein</fullName>
    </recommendedName>
</protein>
<accession>A0A9W9IWM7</accession>
<dbReference type="GO" id="GO:0016042">
    <property type="term" value="P:lipid catabolic process"/>
    <property type="evidence" value="ECO:0007669"/>
    <property type="project" value="UniProtKB-KW"/>
</dbReference>
<evidence type="ECO:0000313" key="6">
    <source>
        <dbReference type="Proteomes" id="UP001150879"/>
    </source>
</evidence>
<dbReference type="InterPro" id="IPR044294">
    <property type="entry name" value="Lipase-like"/>
</dbReference>
<dbReference type="InterPro" id="IPR007751">
    <property type="entry name" value="DUF676_lipase-like"/>
</dbReference>
<dbReference type="SUPFAM" id="SSF53474">
    <property type="entry name" value="alpha/beta-Hydrolases"/>
    <property type="match status" value="1"/>
</dbReference>
<reference evidence="5" key="2">
    <citation type="journal article" date="2023" name="IMA Fungus">
        <title>Comparative genomic study of the Penicillium genus elucidates a diverse pangenome and 15 lateral gene transfer events.</title>
        <authorList>
            <person name="Petersen C."/>
            <person name="Sorensen T."/>
            <person name="Nielsen M.R."/>
            <person name="Sondergaard T.E."/>
            <person name="Sorensen J.L."/>
            <person name="Fitzpatrick D.A."/>
            <person name="Frisvad J.C."/>
            <person name="Nielsen K.L."/>
        </authorList>
    </citation>
    <scope>NUCLEOTIDE SEQUENCE</scope>
    <source>
        <strain evidence="5">IBT 16849</strain>
    </source>
</reference>
<evidence type="ECO:0000313" key="5">
    <source>
        <dbReference type="EMBL" id="KAJ5185277.1"/>
    </source>
</evidence>
<keyword evidence="2" id="KW-0443">Lipid metabolism</keyword>
<dbReference type="OrthoDB" id="273452at2759"/>
<evidence type="ECO:0000256" key="3">
    <source>
        <dbReference type="SAM" id="Phobius"/>
    </source>
</evidence>
<dbReference type="GO" id="GO:0047372">
    <property type="term" value="F:monoacylglycerol lipase activity"/>
    <property type="evidence" value="ECO:0007669"/>
    <property type="project" value="TreeGrafter"/>
</dbReference>
<dbReference type="GO" id="GO:0072330">
    <property type="term" value="P:monocarboxylic acid biosynthetic process"/>
    <property type="evidence" value="ECO:0007669"/>
    <property type="project" value="UniProtKB-ARBA"/>
</dbReference>
<dbReference type="PANTHER" id="PTHR12482">
    <property type="entry name" value="LIPASE ROG1-RELATED-RELATED"/>
    <property type="match status" value="1"/>
</dbReference>
<dbReference type="EMBL" id="JAPQKP010000006">
    <property type="protein sequence ID" value="KAJ5185277.1"/>
    <property type="molecule type" value="Genomic_DNA"/>
</dbReference>